<dbReference type="Pfam" id="PF00620">
    <property type="entry name" value="RhoGAP"/>
    <property type="match status" value="1"/>
</dbReference>
<dbReference type="GO" id="GO:0007165">
    <property type="term" value="P:signal transduction"/>
    <property type="evidence" value="ECO:0007669"/>
    <property type="project" value="InterPro"/>
</dbReference>
<reference evidence="3 4" key="1">
    <citation type="journal article" date="2011" name="Science">
        <title>The ecoresponsive genome of Daphnia pulex.</title>
        <authorList>
            <person name="Colbourne J.K."/>
            <person name="Pfrender M.E."/>
            <person name="Gilbert D."/>
            <person name="Thomas W.K."/>
            <person name="Tucker A."/>
            <person name="Oakley T.H."/>
            <person name="Tokishita S."/>
            <person name="Aerts A."/>
            <person name="Arnold G.J."/>
            <person name="Basu M.K."/>
            <person name="Bauer D.J."/>
            <person name="Caceres C.E."/>
            <person name="Carmel L."/>
            <person name="Casola C."/>
            <person name="Choi J.H."/>
            <person name="Detter J.C."/>
            <person name="Dong Q."/>
            <person name="Dusheyko S."/>
            <person name="Eads B.D."/>
            <person name="Frohlich T."/>
            <person name="Geiler-Samerotte K.A."/>
            <person name="Gerlach D."/>
            <person name="Hatcher P."/>
            <person name="Jogdeo S."/>
            <person name="Krijgsveld J."/>
            <person name="Kriventseva E.V."/>
            <person name="Kultz D."/>
            <person name="Laforsch C."/>
            <person name="Lindquist E."/>
            <person name="Lopez J."/>
            <person name="Manak J.R."/>
            <person name="Muller J."/>
            <person name="Pangilinan J."/>
            <person name="Patwardhan R.P."/>
            <person name="Pitluck S."/>
            <person name="Pritham E.J."/>
            <person name="Rechtsteiner A."/>
            <person name="Rho M."/>
            <person name="Rogozin I.B."/>
            <person name="Sakarya O."/>
            <person name="Salamov A."/>
            <person name="Schaack S."/>
            <person name="Shapiro H."/>
            <person name="Shiga Y."/>
            <person name="Skalitzky C."/>
            <person name="Smith Z."/>
            <person name="Souvorov A."/>
            <person name="Sung W."/>
            <person name="Tang Z."/>
            <person name="Tsuchiya D."/>
            <person name="Tu H."/>
            <person name="Vos H."/>
            <person name="Wang M."/>
            <person name="Wolf Y.I."/>
            <person name="Yamagata H."/>
            <person name="Yamada T."/>
            <person name="Ye Y."/>
            <person name="Shaw J.R."/>
            <person name="Andrews J."/>
            <person name="Crease T.J."/>
            <person name="Tang H."/>
            <person name="Lucas S.M."/>
            <person name="Robertson H.M."/>
            <person name="Bork P."/>
            <person name="Koonin E.V."/>
            <person name="Zdobnov E.M."/>
            <person name="Grigoriev I.V."/>
            <person name="Lynch M."/>
            <person name="Boore J.L."/>
        </authorList>
    </citation>
    <scope>NUCLEOTIDE SEQUENCE [LARGE SCALE GENOMIC DNA]</scope>
</reference>
<dbReference type="Gene3D" id="1.10.555.10">
    <property type="entry name" value="Rho GTPase activation protein"/>
    <property type="match status" value="1"/>
</dbReference>
<dbReference type="SMART" id="SM00324">
    <property type="entry name" value="RhoGAP"/>
    <property type="match status" value="1"/>
</dbReference>
<dbReference type="InterPro" id="IPR051978">
    <property type="entry name" value="Rho-GAP_domain"/>
</dbReference>
<organism evidence="3 4">
    <name type="scientific">Daphnia pulex</name>
    <name type="common">Water flea</name>
    <dbReference type="NCBI Taxonomy" id="6669"/>
    <lineage>
        <taxon>Eukaryota</taxon>
        <taxon>Metazoa</taxon>
        <taxon>Ecdysozoa</taxon>
        <taxon>Arthropoda</taxon>
        <taxon>Crustacea</taxon>
        <taxon>Branchiopoda</taxon>
        <taxon>Diplostraca</taxon>
        <taxon>Cladocera</taxon>
        <taxon>Anomopoda</taxon>
        <taxon>Daphniidae</taxon>
        <taxon>Daphnia</taxon>
    </lineage>
</organism>
<evidence type="ECO:0000313" key="3">
    <source>
        <dbReference type="EMBL" id="EFX80536.1"/>
    </source>
</evidence>
<gene>
    <name evidence="3" type="ORF">DAPPUDRAFT_103402</name>
</gene>
<dbReference type="KEGG" id="dpx:DAPPUDRAFT_103402"/>
<dbReference type="PANTHER" id="PTHR46005">
    <property type="entry name" value="RHO GTPASE-ACTIVATING PROTEIN 190"/>
    <property type="match status" value="1"/>
</dbReference>
<dbReference type="HOGENOM" id="CLU_478390_0_0_1"/>
<protein>
    <recommendedName>
        <fullName evidence="2">Rho-GAP domain-containing protein</fullName>
    </recommendedName>
</protein>
<dbReference type="Proteomes" id="UP000000305">
    <property type="component" value="Unassembled WGS sequence"/>
</dbReference>
<keyword evidence="4" id="KW-1185">Reference proteome</keyword>
<evidence type="ECO:0000313" key="4">
    <source>
        <dbReference type="Proteomes" id="UP000000305"/>
    </source>
</evidence>
<sequence length="570" mass="64859">MAFTGVFIALCTGIINWIKPNPSKNCRNNGDGLRKPNAVPIQLKAVRNFNLEPNPNSIPEIAISANAGSVPNDHVIENQSNVRLQQPNANTTNQTNVIPEMEISFNVGLLPNDNVVEVDHSRTDEIDSKSQENFGSSVQNELLTEKSVTSSFEDGDVVQTQANKVALFVEICVEFIETNGLDYEGLYRVPGRQAAADRIYQKHKEATKDFNLNEMNVSVSTVATALKIFFQRKMPLFTQEQMSEINDIFLIPDRSKKLLALRDLLTRLSPANYNALMFLIQHLVKVTEKAKVNRMTAKNLAICWCPTILPMNFTYSARYQMVRPQLEGAVEAMIENFAFFFSRENESAPESDGITRGREPELKKNLGFFQHVKSTIKNSAQKNLMKNSQAVEAEINSHTTSMVIDKKNYDSFIPTELWGELGKPELQQLDKAYFKLRKRTGKYKSLLKQNDIKGYFMGVIKIGENEHLFPILVFDKPEMPNFLGKRVFLVLQLDQMKNADFMQKSKKKKEEKKKTGDDGDQRKDFLPEPAADKIKSKSSFKIMYKKIYDFVDVVLLIYGLDDEDDEDDEE</sequence>
<name>E9GJ73_DAPPU</name>
<dbReference type="EMBL" id="GL732547">
    <property type="protein sequence ID" value="EFX80536.1"/>
    <property type="molecule type" value="Genomic_DNA"/>
</dbReference>
<dbReference type="PANTHER" id="PTHR46005:SF4">
    <property type="entry name" value="RHO GTPASE-ACTIVATING PROTEIN 190"/>
    <property type="match status" value="1"/>
</dbReference>
<accession>E9GJ73</accession>
<feature type="domain" description="Rho-GAP" evidence="2">
    <location>
        <begin position="146"/>
        <end position="341"/>
    </location>
</feature>
<dbReference type="InterPro" id="IPR000198">
    <property type="entry name" value="RhoGAP_dom"/>
</dbReference>
<proteinExistence type="predicted"/>
<dbReference type="InParanoid" id="E9GJ73"/>
<feature type="region of interest" description="Disordered" evidence="1">
    <location>
        <begin position="502"/>
        <end position="530"/>
    </location>
</feature>
<dbReference type="SUPFAM" id="SSF48350">
    <property type="entry name" value="GTPase activation domain, GAP"/>
    <property type="match status" value="1"/>
</dbReference>
<evidence type="ECO:0000259" key="2">
    <source>
        <dbReference type="PROSITE" id="PS50238"/>
    </source>
</evidence>
<dbReference type="eggNOG" id="KOG4271">
    <property type="taxonomic scope" value="Eukaryota"/>
</dbReference>
<dbReference type="AlphaFoldDB" id="E9GJ73"/>
<dbReference type="PROSITE" id="PS50238">
    <property type="entry name" value="RHOGAP"/>
    <property type="match status" value="1"/>
</dbReference>
<dbReference type="STRING" id="6669.E9GJ73"/>
<feature type="compositionally biased region" description="Basic and acidic residues" evidence="1">
    <location>
        <begin position="512"/>
        <end position="530"/>
    </location>
</feature>
<dbReference type="InterPro" id="IPR008936">
    <property type="entry name" value="Rho_GTPase_activation_prot"/>
</dbReference>
<evidence type="ECO:0000256" key="1">
    <source>
        <dbReference type="SAM" id="MobiDB-lite"/>
    </source>
</evidence>
<dbReference type="OrthoDB" id="9994905at2759"/>